<evidence type="ECO:0000256" key="11">
    <source>
        <dbReference type="SAM" id="Phobius"/>
    </source>
</evidence>
<feature type="transmembrane region" description="Helical" evidence="11">
    <location>
        <begin position="15"/>
        <end position="41"/>
    </location>
</feature>
<keyword evidence="9 11" id="KW-0472">Membrane</keyword>
<proteinExistence type="inferred from homology"/>
<organism evidence="12">
    <name type="scientific">Rhinebothrium sp. 1</name>
    <dbReference type="NCBI Taxonomy" id="108307"/>
    <lineage>
        <taxon>Eukaryota</taxon>
        <taxon>Metazoa</taxon>
        <taxon>Spiralia</taxon>
        <taxon>Lophotrochozoa</taxon>
        <taxon>Platyhelminthes</taxon>
        <taxon>Cestoda</taxon>
        <taxon>Eucestoda</taxon>
        <taxon>Rhinebothriidea</taxon>
        <taxon>Rhinebothrium</taxon>
    </lineage>
</organism>
<evidence type="ECO:0000256" key="9">
    <source>
        <dbReference type="ARBA" id="ARBA00023136"/>
    </source>
</evidence>
<dbReference type="InterPro" id="IPR035908">
    <property type="entry name" value="F0_ATP_A_sf"/>
</dbReference>
<keyword evidence="12" id="KW-0496">Mitochondrion</keyword>
<dbReference type="GO" id="GO:0045259">
    <property type="term" value="C:proton-transporting ATP synthase complex"/>
    <property type="evidence" value="ECO:0007669"/>
    <property type="project" value="UniProtKB-KW"/>
</dbReference>
<evidence type="ECO:0000256" key="4">
    <source>
        <dbReference type="ARBA" id="ARBA00022547"/>
    </source>
</evidence>
<evidence type="ECO:0000256" key="10">
    <source>
        <dbReference type="ARBA" id="ARBA00023310"/>
    </source>
</evidence>
<dbReference type="GO" id="GO:0006754">
    <property type="term" value="P:ATP biosynthetic process"/>
    <property type="evidence" value="ECO:0007669"/>
    <property type="project" value="UniProtKB-KW"/>
</dbReference>
<gene>
    <name evidence="12" type="primary">ATP6</name>
</gene>
<dbReference type="EMBL" id="MZ594592">
    <property type="protein sequence ID" value="UFQ88578.1"/>
    <property type="molecule type" value="Genomic_DNA"/>
</dbReference>
<accession>A0A8K1W4U3</accession>
<geneLocation type="mitochondrion" evidence="12"/>
<keyword evidence="6" id="KW-0375">Hydrogen ion transport</keyword>
<keyword evidence="3" id="KW-0813">Transport</keyword>
<evidence type="ECO:0000256" key="5">
    <source>
        <dbReference type="ARBA" id="ARBA00022692"/>
    </source>
</evidence>
<dbReference type="SUPFAM" id="SSF81336">
    <property type="entry name" value="F1F0 ATP synthase subunit A"/>
    <property type="match status" value="1"/>
</dbReference>
<evidence type="ECO:0000256" key="3">
    <source>
        <dbReference type="ARBA" id="ARBA00022448"/>
    </source>
</evidence>
<dbReference type="AlphaFoldDB" id="A0A8K1W4U3"/>
<evidence type="ECO:0000256" key="1">
    <source>
        <dbReference type="ARBA" id="ARBA00004141"/>
    </source>
</evidence>
<reference evidence="12" key="1">
    <citation type="submission" date="2021-07" db="EMBL/GenBank/DDBJ databases">
        <title>Comparative characterization of mitogenomes from five orders of elasmobranch parasites indicate that total evidence analysis is superior to single genes for cestodes (Cestoda: Tapeworms).</title>
        <authorList>
            <person name="Trevisan B."/>
            <person name="Jacob Machado D."/>
            <person name="Galafasse Lahr D."/>
            <person name="Portella de Luna Marques F."/>
        </authorList>
    </citation>
    <scope>NUCLEOTIDE SEQUENCE</scope>
</reference>
<feature type="transmembrane region" description="Helical" evidence="11">
    <location>
        <begin position="50"/>
        <end position="73"/>
    </location>
</feature>
<dbReference type="EMBL" id="MZ594594">
    <property type="protein sequence ID" value="UFQ88602.1"/>
    <property type="molecule type" value="Genomic_DNA"/>
</dbReference>
<dbReference type="GO" id="GO:1902600">
    <property type="term" value="P:proton transmembrane transport"/>
    <property type="evidence" value="ECO:0007669"/>
    <property type="project" value="UniProtKB-KW"/>
</dbReference>
<evidence type="ECO:0000313" key="12">
    <source>
        <dbReference type="EMBL" id="UFQ88578.1"/>
    </source>
</evidence>
<keyword evidence="8" id="KW-0406">Ion transport</keyword>
<evidence type="ECO:0000256" key="6">
    <source>
        <dbReference type="ARBA" id="ARBA00022781"/>
    </source>
</evidence>
<dbReference type="EMBL" id="MZ594593">
    <property type="protein sequence ID" value="UFQ88590.1"/>
    <property type="molecule type" value="Genomic_DNA"/>
</dbReference>
<feature type="transmembrane region" description="Helical" evidence="11">
    <location>
        <begin position="138"/>
        <end position="161"/>
    </location>
</feature>
<evidence type="ECO:0000256" key="2">
    <source>
        <dbReference type="ARBA" id="ARBA00006810"/>
    </source>
</evidence>
<feature type="transmembrane region" description="Helical" evidence="11">
    <location>
        <begin position="111"/>
        <end position="132"/>
    </location>
</feature>
<comment type="similarity">
    <text evidence="2">Belongs to the ATPase A chain family.</text>
</comment>
<feature type="transmembrane region" description="Helical" evidence="11">
    <location>
        <begin position="79"/>
        <end position="99"/>
    </location>
</feature>
<keyword evidence="5 11" id="KW-0812">Transmembrane</keyword>
<protein>
    <submittedName>
        <fullName evidence="12">ATP synthase F0 subunit 6</fullName>
    </submittedName>
</protein>
<comment type="subcellular location">
    <subcellularLocation>
        <location evidence="1">Membrane</location>
        <topology evidence="1">Multi-pass membrane protein</topology>
    </subcellularLocation>
</comment>
<name>A0A8K1W4U3_9CEST</name>
<keyword evidence="10" id="KW-0066">ATP synthesis</keyword>
<keyword evidence="4" id="KW-0138">CF(0)</keyword>
<keyword evidence="7 11" id="KW-1133">Transmembrane helix</keyword>
<evidence type="ECO:0000256" key="7">
    <source>
        <dbReference type="ARBA" id="ARBA00022989"/>
    </source>
</evidence>
<sequence length="171" mass="19962">MVFGYNNFSTLTTRIYSLVVQMFSFYYLAAMSMLLVIFLLYRFPYCYSPYLFSFLLMVIVFSAFMSLFLRRVFYDYNEFFSSFVPVGTPLYICPLVCLAETISYLIRPFVLVFRPFINISLGCFGAVALSNFCFTSSVWVLVLSIVFFYEVFVALVHWFIVSNILAFSVDH</sequence>
<evidence type="ECO:0000256" key="8">
    <source>
        <dbReference type="ARBA" id="ARBA00023065"/>
    </source>
</evidence>